<keyword evidence="2" id="KW-0812">Transmembrane</keyword>
<feature type="transmembrane region" description="Helical" evidence="2">
    <location>
        <begin position="108"/>
        <end position="129"/>
    </location>
</feature>
<feature type="region of interest" description="Disordered" evidence="1">
    <location>
        <begin position="79"/>
        <end position="104"/>
    </location>
</feature>
<dbReference type="Proteomes" id="UP000310541">
    <property type="component" value="Unassembled WGS sequence"/>
</dbReference>
<dbReference type="InterPro" id="IPR010982">
    <property type="entry name" value="Lambda_DNA-bd_dom_sf"/>
</dbReference>
<organism evidence="4 5">
    <name type="scientific">Guptibacillus hwajinpoensis</name>
    <dbReference type="NCBI Taxonomy" id="208199"/>
    <lineage>
        <taxon>Bacteria</taxon>
        <taxon>Bacillati</taxon>
        <taxon>Bacillota</taxon>
        <taxon>Bacilli</taxon>
        <taxon>Bacillales</taxon>
        <taxon>Guptibacillaceae</taxon>
        <taxon>Guptibacillus</taxon>
    </lineage>
</organism>
<proteinExistence type="predicted"/>
<dbReference type="PANTHER" id="PTHR34475:SF1">
    <property type="entry name" value="CYTOSKELETON PROTEIN RODZ"/>
    <property type="match status" value="1"/>
</dbReference>
<dbReference type="AlphaFoldDB" id="A0A4U1ML43"/>
<evidence type="ECO:0000313" key="4">
    <source>
        <dbReference type="EMBL" id="TKD71627.1"/>
    </source>
</evidence>
<dbReference type="InterPro" id="IPR050400">
    <property type="entry name" value="Bact_Cytoskel_RodZ"/>
</dbReference>
<evidence type="ECO:0000259" key="3">
    <source>
        <dbReference type="SMART" id="SM00530"/>
    </source>
</evidence>
<feature type="region of interest" description="Disordered" evidence="1">
    <location>
        <begin position="136"/>
        <end position="226"/>
    </location>
</feature>
<dbReference type="GO" id="GO:0003677">
    <property type="term" value="F:DNA binding"/>
    <property type="evidence" value="ECO:0007669"/>
    <property type="project" value="InterPro"/>
</dbReference>
<evidence type="ECO:0000256" key="1">
    <source>
        <dbReference type="SAM" id="MobiDB-lite"/>
    </source>
</evidence>
<dbReference type="Pfam" id="PF13413">
    <property type="entry name" value="HTH_25"/>
    <property type="match status" value="1"/>
</dbReference>
<dbReference type="CDD" id="cd00093">
    <property type="entry name" value="HTH_XRE"/>
    <property type="match status" value="1"/>
</dbReference>
<dbReference type="Gene3D" id="1.10.260.40">
    <property type="entry name" value="lambda repressor-like DNA-binding domains"/>
    <property type="match status" value="1"/>
</dbReference>
<dbReference type="SMART" id="SM00530">
    <property type="entry name" value="HTH_XRE"/>
    <property type="match status" value="1"/>
</dbReference>
<gene>
    <name evidence="4" type="ORF">FBF83_02155</name>
</gene>
<sequence>MTELGQRLKEARSDKGLSIEEIQSITKIQKRYLHAIEEGNYELLPGNFYTRAFIKNYAEAVGLGGEELLEEYASEIPKASTDVPENLPPRKMRRPASPSKTTSKWSSVFPSILVVLVLVGVAAIIWYVVQNGDEKTNQTATTNQVEEQVSSDENSGDAPSSDEVSDSKKPEESSDQPDGEAKDQPSEEDKKSEEKSEEKPEEEPEMAIKKVKSNSSSSTYELSNTDKYEVKLEAKGGSWVALTGASDKRYVYKSLKKGEKVTHDLTSESSASLRLGSSPNITVFVNGEKIDIPNEPVVQNVTLNFKKSE</sequence>
<dbReference type="EMBL" id="SWFM01000001">
    <property type="protein sequence ID" value="TKD71627.1"/>
    <property type="molecule type" value="Genomic_DNA"/>
</dbReference>
<comment type="caution">
    <text evidence="4">The sequence shown here is derived from an EMBL/GenBank/DDBJ whole genome shotgun (WGS) entry which is preliminary data.</text>
</comment>
<dbReference type="InterPro" id="IPR025194">
    <property type="entry name" value="RodZ-like_C"/>
</dbReference>
<dbReference type="PANTHER" id="PTHR34475">
    <property type="match status" value="1"/>
</dbReference>
<dbReference type="InterPro" id="IPR001387">
    <property type="entry name" value="Cro/C1-type_HTH"/>
</dbReference>
<evidence type="ECO:0000256" key="2">
    <source>
        <dbReference type="SAM" id="Phobius"/>
    </source>
</evidence>
<protein>
    <submittedName>
        <fullName evidence="4">Helix-turn-helix domain-containing protein</fullName>
    </submittedName>
</protein>
<evidence type="ECO:0000313" key="5">
    <source>
        <dbReference type="Proteomes" id="UP000310541"/>
    </source>
</evidence>
<feature type="domain" description="HTH cro/C1-type" evidence="3">
    <location>
        <begin position="7"/>
        <end position="68"/>
    </location>
</feature>
<keyword evidence="2" id="KW-1133">Transmembrane helix</keyword>
<name>A0A4U1ML43_9BACL</name>
<dbReference type="Pfam" id="PF13464">
    <property type="entry name" value="RodZ_C"/>
    <property type="match status" value="1"/>
</dbReference>
<keyword evidence="2" id="KW-0472">Membrane</keyword>
<dbReference type="OrthoDB" id="9797543at2"/>
<reference evidence="4 5" key="1">
    <citation type="submission" date="2019-04" db="EMBL/GenBank/DDBJ databases">
        <title>Genome sequence of Bacillus hwajinpoensis strain Y2.</title>
        <authorList>
            <person name="Fair J.L."/>
            <person name="Maclea K.S."/>
        </authorList>
    </citation>
    <scope>NUCLEOTIDE SEQUENCE [LARGE SCALE GENOMIC DNA]</scope>
    <source>
        <strain evidence="4 5">Y2</strain>
    </source>
</reference>
<dbReference type="RefSeq" id="WP_136945495.1">
    <property type="nucleotide sequence ID" value="NZ_SWFM01000001.1"/>
</dbReference>
<accession>A0A4U1ML43</accession>
<dbReference type="SUPFAM" id="SSF47413">
    <property type="entry name" value="lambda repressor-like DNA-binding domains"/>
    <property type="match status" value="1"/>
</dbReference>
<feature type="compositionally biased region" description="Basic and acidic residues" evidence="1">
    <location>
        <begin position="179"/>
        <end position="198"/>
    </location>
</feature>
<feature type="compositionally biased region" description="Polar residues" evidence="1">
    <location>
        <begin position="137"/>
        <end position="153"/>
    </location>
</feature>